<keyword evidence="1" id="KW-0433">Leucine-rich repeat</keyword>
<dbReference type="SMART" id="SM00365">
    <property type="entry name" value="LRR_SD22"/>
    <property type="match status" value="7"/>
</dbReference>
<dbReference type="FunFam" id="3.80.10.10:FF:001164">
    <property type="entry name" value="GH01279p"/>
    <property type="match status" value="1"/>
</dbReference>
<organism evidence="8 9">
    <name type="scientific">Branchiostoma belcheri</name>
    <name type="common">Amphioxus</name>
    <dbReference type="NCBI Taxonomy" id="7741"/>
    <lineage>
        <taxon>Eukaryota</taxon>
        <taxon>Metazoa</taxon>
        <taxon>Chordata</taxon>
        <taxon>Cephalochordata</taxon>
        <taxon>Leptocardii</taxon>
        <taxon>Amphioxiformes</taxon>
        <taxon>Branchiostomatidae</taxon>
        <taxon>Branchiostoma</taxon>
    </lineage>
</organism>
<keyword evidence="5" id="KW-0472">Membrane</keyword>
<dbReference type="Gene3D" id="2.60.40.10">
    <property type="entry name" value="Immunoglobulins"/>
    <property type="match status" value="1"/>
</dbReference>
<keyword evidence="5" id="KW-0812">Transmembrane</keyword>
<dbReference type="Pfam" id="PF13306">
    <property type="entry name" value="LRR_5"/>
    <property type="match status" value="1"/>
</dbReference>
<evidence type="ECO:0000256" key="6">
    <source>
        <dbReference type="SAM" id="SignalP"/>
    </source>
</evidence>
<dbReference type="PROSITE" id="PS50835">
    <property type="entry name" value="IG_LIKE"/>
    <property type="match status" value="1"/>
</dbReference>
<dbReference type="InterPro" id="IPR001611">
    <property type="entry name" value="Leu-rich_rpt"/>
</dbReference>
<keyword evidence="3" id="KW-0677">Repeat</keyword>
<dbReference type="AlphaFoldDB" id="A0A6P4YWH8"/>
<evidence type="ECO:0000256" key="5">
    <source>
        <dbReference type="SAM" id="Phobius"/>
    </source>
</evidence>
<dbReference type="InterPro" id="IPR007110">
    <property type="entry name" value="Ig-like_dom"/>
</dbReference>
<accession>A0A6P4YWH8</accession>
<dbReference type="SUPFAM" id="SSF52058">
    <property type="entry name" value="L domain-like"/>
    <property type="match status" value="1"/>
</dbReference>
<dbReference type="Pfam" id="PF13855">
    <property type="entry name" value="LRR_8"/>
    <property type="match status" value="1"/>
</dbReference>
<dbReference type="InterPro" id="IPR003598">
    <property type="entry name" value="Ig_sub2"/>
</dbReference>
<dbReference type="GeneID" id="109473258"/>
<dbReference type="GO" id="GO:0005886">
    <property type="term" value="C:plasma membrane"/>
    <property type="evidence" value="ECO:0007669"/>
    <property type="project" value="TreeGrafter"/>
</dbReference>
<dbReference type="InterPro" id="IPR003591">
    <property type="entry name" value="Leu-rich_rpt_typical-subtyp"/>
</dbReference>
<reference evidence="9" key="1">
    <citation type="submission" date="2025-08" db="UniProtKB">
        <authorList>
            <consortium name="RefSeq"/>
        </authorList>
    </citation>
    <scope>IDENTIFICATION</scope>
    <source>
        <tissue evidence="9">Gonad</tissue>
    </source>
</reference>
<dbReference type="Pfam" id="PF13927">
    <property type="entry name" value="Ig_3"/>
    <property type="match status" value="1"/>
</dbReference>
<dbReference type="PROSITE" id="PS51450">
    <property type="entry name" value="LRR"/>
    <property type="match status" value="5"/>
</dbReference>
<dbReference type="Proteomes" id="UP000515135">
    <property type="component" value="Unplaced"/>
</dbReference>
<feature type="chain" id="PRO_5027716025" evidence="6">
    <location>
        <begin position="31"/>
        <end position="696"/>
    </location>
</feature>
<evidence type="ECO:0000259" key="7">
    <source>
        <dbReference type="PROSITE" id="PS50835"/>
    </source>
</evidence>
<keyword evidence="2 6" id="KW-0732">Signal</keyword>
<proteinExistence type="predicted"/>
<dbReference type="KEGG" id="bbel:109473258"/>
<dbReference type="FunFam" id="3.80.10.10:FF:001542">
    <property type="entry name" value="Predicted protein"/>
    <property type="match status" value="1"/>
</dbReference>
<dbReference type="SMART" id="SM00408">
    <property type="entry name" value="IGc2"/>
    <property type="match status" value="1"/>
</dbReference>
<dbReference type="SMART" id="SM00369">
    <property type="entry name" value="LRR_TYP"/>
    <property type="match status" value="12"/>
</dbReference>
<dbReference type="SUPFAM" id="SSF48726">
    <property type="entry name" value="Immunoglobulin"/>
    <property type="match status" value="1"/>
</dbReference>
<feature type="signal peptide" evidence="6">
    <location>
        <begin position="1"/>
        <end position="30"/>
    </location>
</feature>
<evidence type="ECO:0000256" key="4">
    <source>
        <dbReference type="ARBA" id="ARBA00023157"/>
    </source>
</evidence>
<dbReference type="Gene3D" id="3.80.10.10">
    <property type="entry name" value="Ribonuclease Inhibitor"/>
    <property type="match status" value="3"/>
</dbReference>
<dbReference type="InterPro" id="IPR003599">
    <property type="entry name" value="Ig_sub"/>
</dbReference>
<protein>
    <submittedName>
        <fullName evidence="9">Leucine-rich repeat and immunoglobulin-like domain-containing nogo receptor-interacting protein 2</fullName>
    </submittedName>
</protein>
<feature type="domain" description="Ig-like" evidence="7">
    <location>
        <begin position="423"/>
        <end position="501"/>
    </location>
</feature>
<evidence type="ECO:0000256" key="3">
    <source>
        <dbReference type="ARBA" id="ARBA00022737"/>
    </source>
</evidence>
<dbReference type="OrthoDB" id="1055097at2759"/>
<dbReference type="InterPro" id="IPR032675">
    <property type="entry name" value="LRR_dom_sf"/>
</dbReference>
<keyword evidence="8" id="KW-1185">Reference proteome</keyword>
<dbReference type="InterPro" id="IPR026906">
    <property type="entry name" value="LRR_5"/>
</dbReference>
<keyword evidence="5" id="KW-1133">Transmembrane helix</keyword>
<sequence length="696" mass="77970">MVQTPLCPVQLKRFLFPVVFILCILAAVRSAEEGSSDQCSVLFAVADSAALQCLCNHDTNTVDCQARNLTVVPPGFPTRMKRLNLEYNLITTLSKNQLGSIQSLIHLDLSNNIINKIDNNAFSGLINLKILELGNNNLKIIQNGTFSGLYNLHQLNLESNKINSIHPQALTSLNNLRQLNLQGNKVSSIQCALVQNLTWLQLLSLRANPIQLIEDQCFYGLINLQDIQLKRCDLTQINNGTFKYLVRLSTLNLAWNKISQISQFAFQDSVQLTRLHLNNNNISNLPARVFANLTNLQKLHLHHNPITSLSTDLFTDLQSLEFLLLHNLKLSSLQEETFVGLPPLQYLDLSSNYLQNLQKGFGFVFKPYWHVKLSGNLWRCDCEIQSIYEFSWIADEVVCRSPVKFQDMSLNQIPYSNLSCTPPSIALMTPYTLAMINDTVFLHCNSSGFPTPSLSWLLPQGTMISSLPGTGLQSEGENGLTLVIESAQLSDMGMYICNASNPGGKDFLFTYLKVFDPNCVVRRDMGNKTLVNDSSDTAFDIKANCSSTDFSDSLSGVIALGYSESTSITETKLCPDNVPCTNAPNKCLCTTDSKSQLNQPQMVTATALNCNYLVTWFIVGIVAGVSLIIACWIGFTVIYRKKTIPYSIHFTIKHHYDTISFSIHIKHHYKTALYIQFTIFIFGENLLWLPWQVKSL</sequence>
<dbReference type="RefSeq" id="XP_019628693.1">
    <property type="nucleotide sequence ID" value="XM_019773134.1"/>
</dbReference>
<name>A0A6P4YWH8_BRABE</name>
<feature type="transmembrane region" description="Helical" evidence="5">
    <location>
        <begin position="613"/>
        <end position="639"/>
    </location>
</feature>
<dbReference type="InterPro" id="IPR050541">
    <property type="entry name" value="LRR_TM_domain-containing"/>
</dbReference>
<dbReference type="CDD" id="cd00096">
    <property type="entry name" value="Ig"/>
    <property type="match status" value="1"/>
</dbReference>
<evidence type="ECO:0000313" key="9">
    <source>
        <dbReference type="RefSeq" id="XP_019628693.1"/>
    </source>
</evidence>
<evidence type="ECO:0000313" key="8">
    <source>
        <dbReference type="Proteomes" id="UP000515135"/>
    </source>
</evidence>
<evidence type="ECO:0000256" key="1">
    <source>
        <dbReference type="ARBA" id="ARBA00022614"/>
    </source>
</evidence>
<keyword evidence="4" id="KW-1015">Disulfide bond</keyword>
<dbReference type="PANTHER" id="PTHR24369:SF210">
    <property type="entry name" value="CHAOPTIN-RELATED"/>
    <property type="match status" value="1"/>
</dbReference>
<dbReference type="SMART" id="SM00409">
    <property type="entry name" value="IG"/>
    <property type="match status" value="1"/>
</dbReference>
<evidence type="ECO:0000256" key="2">
    <source>
        <dbReference type="ARBA" id="ARBA00022729"/>
    </source>
</evidence>
<dbReference type="PANTHER" id="PTHR24369">
    <property type="entry name" value="ANTIGEN BSP, PUTATIVE-RELATED"/>
    <property type="match status" value="1"/>
</dbReference>
<dbReference type="InterPro" id="IPR013783">
    <property type="entry name" value="Ig-like_fold"/>
</dbReference>
<feature type="transmembrane region" description="Helical" evidence="5">
    <location>
        <begin position="672"/>
        <end position="691"/>
    </location>
</feature>
<gene>
    <name evidence="9" type="primary">LOC109473258</name>
</gene>
<dbReference type="InterPro" id="IPR036179">
    <property type="entry name" value="Ig-like_dom_sf"/>
</dbReference>